<dbReference type="Pfam" id="PF08937">
    <property type="entry name" value="ThsB_TIR"/>
    <property type="match status" value="1"/>
</dbReference>
<sequence length="167" mass="19785">MAYRNKTYVAFDGDSDIRYYHLMKAWRQRDSSLFNFHDAHDINNALDTSTEETIKRRLRERMMNSKVFVLLVGEKTRFLYRFVRWEIELAIKKDLPIIVVNLNNKRTIDRSLCPAIARDTLAIHVPFSSKIVQYALENWSKSHYTYKSEGKNVPYSYNDSVYKSLGM</sequence>
<evidence type="ECO:0000313" key="2">
    <source>
        <dbReference type="EMBL" id="XDK31584.1"/>
    </source>
</evidence>
<dbReference type="Gene3D" id="3.40.50.11200">
    <property type="match status" value="1"/>
</dbReference>
<dbReference type="RefSeq" id="WP_368652311.1">
    <property type="nucleotide sequence ID" value="NZ_CP162599.1"/>
</dbReference>
<accession>A0AB39HHN4</accession>
<proteinExistence type="predicted"/>
<organism evidence="2">
    <name type="scientific">Ornithinibacillus sp. 4-3</name>
    <dbReference type="NCBI Taxonomy" id="3231488"/>
    <lineage>
        <taxon>Bacteria</taxon>
        <taxon>Bacillati</taxon>
        <taxon>Bacillota</taxon>
        <taxon>Bacilli</taxon>
        <taxon>Bacillales</taxon>
        <taxon>Bacillaceae</taxon>
        <taxon>Ornithinibacillus</taxon>
    </lineage>
</organism>
<feature type="domain" description="Thoeris protein ThsB TIR-like" evidence="1">
    <location>
        <begin position="8"/>
        <end position="106"/>
    </location>
</feature>
<evidence type="ECO:0000259" key="1">
    <source>
        <dbReference type="Pfam" id="PF08937"/>
    </source>
</evidence>
<name>A0AB39HHN4_9BACI</name>
<dbReference type="AlphaFoldDB" id="A0AB39HHN4"/>
<dbReference type="InterPro" id="IPR015032">
    <property type="entry name" value="ThsB__TIR-like_domain"/>
</dbReference>
<reference evidence="2" key="1">
    <citation type="submission" date="2024-07" db="EMBL/GenBank/DDBJ databases">
        <title>Halotolerant mesophilic bacterium Ornithinibacillus sp. 4-3, sp. nov., isolated from soil.</title>
        <authorList>
            <person name="Sidarenka A.V."/>
            <person name="Guliayeva D.E."/>
            <person name="Leanovich S.I."/>
            <person name="Hileuskaya K.S."/>
            <person name="Akhremchuk A.E."/>
            <person name="Sikolenko M.A."/>
            <person name="Valentovich L.N."/>
        </authorList>
    </citation>
    <scope>NUCLEOTIDE SEQUENCE</scope>
    <source>
        <strain evidence="2">4-3</strain>
    </source>
</reference>
<protein>
    <submittedName>
        <fullName evidence="2">TIR domain-containing protein</fullName>
    </submittedName>
</protein>
<gene>
    <name evidence="2" type="ORF">AB4Y30_11160</name>
</gene>
<dbReference type="EMBL" id="CP162599">
    <property type="protein sequence ID" value="XDK31584.1"/>
    <property type="molecule type" value="Genomic_DNA"/>
</dbReference>